<proteinExistence type="predicted"/>
<protein>
    <submittedName>
        <fullName evidence="1">Uncharacterized protein</fullName>
    </submittedName>
</protein>
<dbReference type="Proteomes" id="UP000595841">
    <property type="component" value="Chromosome"/>
</dbReference>
<dbReference type="AlphaFoldDB" id="A0A974P9L2"/>
<keyword evidence="2" id="KW-1185">Reference proteome</keyword>
<name>A0A974P9L2_9BACL</name>
<evidence type="ECO:0000313" key="2">
    <source>
        <dbReference type="Proteomes" id="UP000595841"/>
    </source>
</evidence>
<dbReference type="EMBL" id="CP068595">
    <property type="protein sequence ID" value="QQZ59328.1"/>
    <property type="molecule type" value="Genomic_DNA"/>
</dbReference>
<gene>
    <name evidence="1" type="ORF">JI735_22000</name>
</gene>
<dbReference type="RefSeq" id="WP_157764218.1">
    <property type="nucleotide sequence ID" value="NZ_CP068595.1"/>
</dbReference>
<organism evidence="1 2">
    <name type="scientific">Paenibacillus sonchi</name>
    <dbReference type="NCBI Taxonomy" id="373687"/>
    <lineage>
        <taxon>Bacteria</taxon>
        <taxon>Bacillati</taxon>
        <taxon>Bacillota</taxon>
        <taxon>Bacilli</taxon>
        <taxon>Bacillales</taxon>
        <taxon>Paenibacillaceae</taxon>
        <taxon>Paenibacillus</taxon>
        <taxon>Paenibacillus sonchi group</taxon>
    </lineage>
</organism>
<accession>A0A974P9L2</accession>
<evidence type="ECO:0000313" key="1">
    <source>
        <dbReference type="EMBL" id="QQZ59328.1"/>
    </source>
</evidence>
<reference evidence="1 2" key="1">
    <citation type="submission" date="2021-01" db="EMBL/GenBank/DDBJ databases">
        <title>Whole genome sequence of Paenibacillus sonchi LMG 24727 for comparative genomics.</title>
        <authorList>
            <person name="Lee G."/>
            <person name="Kim M.-J."/>
            <person name="Lim K."/>
            <person name="Shin J.-H."/>
        </authorList>
    </citation>
    <scope>NUCLEOTIDE SEQUENCE [LARGE SCALE GENOMIC DNA]</scope>
    <source>
        <strain evidence="1 2">LMG 24727</strain>
    </source>
</reference>
<sequence>MTEQYEIDQFLRQVQAIERNIHELLQKSQLSDEEKNYILRHILAVPVSNEDVYIKNAG</sequence>
<dbReference type="KEGG" id="pson:JI735_22000"/>